<dbReference type="Pfam" id="PF04357">
    <property type="entry name" value="TamB"/>
    <property type="match status" value="2"/>
</dbReference>
<dbReference type="RefSeq" id="WP_103932348.1">
    <property type="nucleotide sequence ID" value="NZ_FNVA01000002.1"/>
</dbReference>
<feature type="region of interest" description="Disordered" evidence="5">
    <location>
        <begin position="1"/>
        <end position="41"/>
    </location>
</feature>
<keyword evidence="4 6" id="KW-0472">Membrane</keyword>
<evidence type="ECO:0000256" key="1">
    <source>
        <dbReference type="ARBA" id="ARBA00004167"/>
    </source>
</evidence>
<evidence type="ECO:0000256" key="4">
    <source>
        <dbReference type="ARBA" id="ARBA00023136"/>
    </source>
</evidence>
<keyword evidence="2 6" id="KW-0812">Transmembrane</keyword>
<sequence>MSLFGNDPNAPASKGPEDEKPKAHESLRDHLRETHEHLKETGEHLGEHLKEKGEHLKEKLKDVHDRYEEIPPAKRRGFWRWVGIVSGSLLALLVLMLGVATWYTGTNDFQHRVGREVKEVLEDSTGGRVDVGHIGFSLWHLAIEVDGLVIHGTEPAGEMPYLSADKILLRLRINTFISHTVGKGPQTHVGLNFLRVEQPHVHLIVNKDGTTNQPTPKHPTPSTEPVQNTLLDLQAGDVQLANGLAVINDKSIPFDMAAHDLAAEVKYLPQTDHYGATVDLNDLRTRISKQPEVQSQLHITAELGRDMFALNKVDFTTARNTHLSANVFLRDFAKPVWQASANGSVDLKQLGLLAGIDGFSAGSVELDVSGHSCDVTPQEAQTKPHFWQRSHKTSPAAKALPPSPDCQKGYLLVGGVKAHRVAYRIPQVRFHDVDAVAQLHVTPEELLFNSITSTLPGGGRIAGDMKIENWLGEVLPDSPVASATTVASEKVANNAAKSIGAKAPVDNVKAVKRKDVSPKTAAATAAPVTGTHTYITVKVQGISLRTIMDITAPEHYGDLGLDTSIAGPVEVEWGGPATNVADTVKVDADLAFTPTGKQTRGRQNIPVSGHVVGHYDGANETVKITSVNLQTPSTTLDANGILGVNKGDPLTQLALNLQARDLSEFDSVLQTLGFENNGKKGSAAIPVALHGALNFNGSAHGAVRNLDVKGHLSADNFEAASGTTADVHIDSLVADAEYSPNSGLAVGSSTIKRNTAVLEVAGTYRPRKVVSRRGLVSYVWDDGGDINTNLKLDTAQAADLLDIAGQKGKIPLTGTVAANAHAAGTLKTLAGGGEVTLKNGSAYGESYQNLDVIFTMAGPQIDASHLLVQAYDMSVSGSGSYNYETKHITAQLAGSNMQLAKLAAVRNAGADGVLTFNADANGTLQEPNLHAKLSLAKLIYQGKALGDLNATAYSTKSIVYYDVHSNALGAQLVANGQTALTGNFDTSAKLTLADLDIANAIALFAPGSVKATSKISGTITVNGPATQPKQLVGNIELNLADIMVQGIDLKTAEPLRASLRNGTLTIDQLHITGRDTDLRAGGSAVLFGDPNPKGGTLSINAGGAINMGLAHVFDQDLITSGKVIFNVGANGRLLAPELNGKVQFQNVNLAIDGIPNGLSSMNGTLVFNENRLDVQSLTGRSGGGDLKIGGSIYYQKGLVADLTATGDNVRVRYNGLSATANANFRLQGGPQSLLFSGNVLITRFNVGPDVDFAGFAGAGGVELPPDPTSAANKVRLDVRITSSPQLDFQNSYAKLAGTVDLTVRGTTAVPSILGRIQITEGSATFAGTKYQLDRGTIYFSNPVRIDPIIDLTASARVENYDITIGLNGTMTNLKPTYRSEPPLTEADIFNLLALGRTQEEAQLYQEQQVQAGTDPTTSALLGGALNATVSSRVGKLFGAGSVKIDPAFVGTLGNSSARITVQEPLSKQLTLVFATNVNQTAQQLIQVQWQVSENRSIVATRDESGVFSIVYKIRKRYR</sequence>
<name>A0A1H5W211_9BACT</name>
<dbReference type="GO" id="GO:0097347">
    <property type="term" value="C:TAM protein secretion complex"/>
    <property type="evidence" value="ECO:0007669"/>
    <property type="project" value="TreeGrafter"/>
</dbReference>
<dbReference type="GO" id="GO:0009306">
    <property type="term" value="P:protein secretion"/>
    <property type="evidence" value="ECO:0007669"/>
    <property type="project" value="InterPro"/>
</dbReference>
<comment type="subcellular location">
    <subcellularLocation>
        <location evidence="1">Membrane</location>
        <topology evidence="1">Single-pass membrane protein</topology>
    </subcellularLocation>
</comment>
<keyword evidence="9" id="KW-1185">Reference proteome</keyword>
<accession>A0A1H5W211</accession>
<feature type="compositionally biased region" description="Basic and acidic residues" evidence="5">
    <location>
        <begin position="15"/>
        <end position="41"/>
    </location>
</feature>
<keyword evidence="3 6" id="KW-1133">Transmembrane helix</keyword>
<feature type="domain" description="Translocation and assembly module TamB C-terminal" evidence="7">
    <location>
        <begin position="1176"/>
        <end position="1514"/>
    </location>
</feature>
<dbReference type="InterPro" id="IPR007452">
    <property type="entry name" value="TamB_C"/>
</dbReference>
<evidence type="ECO:0000256" key="3">
    <source>
        <dbReference type="ARBA" id="ARBA00022989"/>
    </source>
</evidence>
<dbReference type="Proteomes" id="UP000236728">
    <property type="component" value="Unassembled WGS sequence"/>
</dbReference>
<dbReference type="GO" id="GO:0005886">
    <property type="term" value="C:plasma membrane"/>
    <property type="evidence" value="ECO:0007669"/>
    <property type="project" value="InterPro"/>
</dbReference>
<evidence type="ECO:0000313" key="8">
    <source>
        <dbReference type="EMBL" id="SEF93490.1"/>
    </source>
</evidence>
<reference evidence="8 9" key="1">
    <citation type="submission" date="2016-10" db="EMBL/GenBank/DDBJ databases">
        <authorList>
            <person name="de Groot N.N."/>
        </authorList>
    </citation>
    <scope>NUCLEOTIDE SEQUENCE [LARGE SCALE GENOMIC DNA]</scope>
    <source>
        <strain evidence="8 9">DSM 22489</strain>
    </source>
</reference>
<organism evidence="8 9">
    <name type="scientific">Bryocella elongata</name>
    <dbReference type="NCBI Taxonomy" id="863522"/>
    <lineage>
        <taxon>Bacteria</taxon>
        <taxon>Pseudomonadati</taxon>
        <taxon>Acidobacteriota</taxon>
        <taxon>Terriglobia</taxon>
        <taxon>Terriglobales</taxon>
        <taxon>Acidobacteriaceae</taxon>
        <taxon>Bryocella</taxon>
    </lineage>
</organism>
<feature type="transmembrane region" description="Helical" evidence="6">
    <location>
        <begin position="81"/>
        <end position="103"/>
    </location>
</feature>
<gene>
    <name evidence="8" type="ORF">SAMN05421819_1410</name>
</gene>
<dbReference type="OrthoDB" id="98258at2"/>
<dbReference type="PANTHER" id="PTHR36985">
    <property type="entry name" value="TRANSLOCATION AND ASSEMBLY MODULE SUBUNIT TAMB"/>
    <property type="match status" value="1"/>
</dbReference>
<feature type="domain" description="Translocation and assembly module TamB C-terminal" evidence="7">
    <location>
        <begin position="875"/>
        <end position="1038"/>
    </location>
</feature>
<dbReference type="PANTHER" id="PTHR36985:SF1">
    <property type="entry name" value="TRANSLOCATION AND ASSEMBLY MODULE SUBUNIT TAMB"/>
    <property type="match status" value="1"/>
</dbReference>
<evidence type="ECO:0000256" key="6">
    <source>
        <dbReference type="SAM" id="Phobius"/>
    </source>
</evidence>
<protein>
    <submittedName>
        <fullName evidence="8">Translocation and assembly module TamB</fullName>
    </submittedName>
</protein>
<evidence type="ECO:0000256" key="5">
    <source>
        <dbReference type="SAM" id="MobiDB-lite"/>
    </source>
</evidence>
<proteinExistence type="predicted"/>
<dbReference type="EMBL" id="FNVA01000002">
    <property type="protein sequence ID" value="SEF93490.1"/>
    <property type="molecule type" value="Genomic_DNA"/>
</dbReference>
<evidence type="ECO:0000259" key="7">
    <source>
        <dbReference type="Pfam" id="PF04357"/>
    </source>
</evidence>
<evidence type="ECO:0000313" key="9">
    <source>
        <dbReference type="Proteomes" id="UP000236728"/>
    </source>
</evidence>
<evidence type="ECO:0000256" key="2">
    <source>
        <dbReference type="ARBA" id="ARBA00022692"/>
    </source>
</evidence>